<dbReference type="Pfam" id="PF00664">
    <property type="entry name" value="ABC_membrane"/>
    <property type="match status" value="1"/>
</dbReference>
<keyword evidence="5 12" id="KW-0067">ATP-binding</keyword>
<evidence type="ECO:0000256" key="6">
    <source>
        <dbReference type="ARBA" id="ARBA00022989"/>
    </source>
</evidence>
<evidence type="ECO:0000256" key="7">
    <source>
        <dbReference type="ARBA" id="ARBA00023136"/>
    </source>
</evidence>
<feature type="domain" description="ABC transmembrane type-1" evidence="11">
    <location>
        <begin position="58"/>
        <end position="381"/>
    </location>
</feature>
<dbReference type="PROSITE" id="PS50929">
    <property type="entry name" value="ABC_TM1F"/>
    <property type="match status" value="1"/>
</dbReference>
<dbReference type="SUPFAM" id="SSF90123">
    <property type="entry name" value="ABC transporter transmembrane region"/>
    <property type="match status" value="1"/>
</dbReference>
<dbReference type="FunFam" id="3.40.50.300:FF:000287">
    <property type="entry name" value="Multidrug ABC transporter ATP-binding protein"/>
    <property type="match status" value="1"/>
</dbReference>
<keyword evidence="7 9" id="KW-0472">Membrane</keyword>
<dbReference type="SUPFAM" id="SSF52540">
    <property type="entry name" value="P-loop containing nucleoside triphosphate hydrolases"/>
    <property type="match status" value="1"/>
</dbReference>
<proteinExistence type="predicted"/>
<protein>
    <submittedName>
        <fullName evidence="12">Multidrug ABC transporter ATP-binding protein</fullName>
    </submittedName>
</protein>
<evidence type="ECO:0000256" key="2">
    <source>
        <dbReference type="ARBA" id="ARBA00022448"/>
    </source>
</evidence>
<dbReference type="InterPro" id="IPR039421">
    <property type="entry name" value="Type_1_exporter"/>
</dbReference>
<dbReference type="SMART" id="SM00382">
    <property type="entry name" value="AAA"/>
    <property type="match status" value="1"/>
</dbReference>
<feature type="region of interest" description="Disordered" evidence="8">
    <location>
        <begin position="1"/>
        <end position="35"/>
    </location>
</feature>
<feature type="transmembrane region" description="Helical" evidence="9">
    <location>
        <begin position="138"/>
        <end position="160"/>
    </location>
</feature>
<dbReference type="GO" id="GO:0005886">
    <property type="term" value="C:plasma membrane"/>
    <property type="evidence" value="ECO:0007669"/>
    <property type="project" value="UniProtKB-SubCell"/>
</dbReference>
<keyword evidence="6 9" id="KW-1133">Transmembrane helix</keyword>
<keyword evidence="3 9" id="KW-0812">Transmembrane</keyword>
<dbReference type="GO" id="GO:0016887">
    <property type="term" value="F:ATP hydrolysis activity"/>
    <property type="evidence" value="ECO:0007669"/>
    <property type="project" value="InterPro"/>
</dbReference>
<dbReference type="InterPro" id="IPR017871">
    <property type="entry name" value="ABC_transporter-like_CS"/>
</dbReference>
<evidence type="ECO:0000256" key="3">
    <source>
        <dbReference type="ARBA" id="ARBA00022692"/>
    </source>
</evidence>
<evidence type="ECO:0000256" key="5">
    <source>
        <dbReference type="ARBA" id="ARBA00022840"/>
    </source>
</evidence>
<dbReference type="Gene3D" id="1.20.1560.10">
    <property type="entry name" value="ABC transporter type 1, transmembrane domain"/>
    <property type="match status" value="1"/>
</dbReference>
<evidence type="ECO:0000256" key="1">
    <source>
        <dbReference type="ARBA" id="ARBA00004651"/>
    </source>
</evidence>
<dbReference type="Proteomes" id="UP000295497">
    <property type="component" value="Chromosome"/>
</dbReference>
<organism evidence="12 13">
    <name type="scientific">Sorangium cellulosum</name>
    <name type="common">Polyangium cellulosum</name>
    <dbReference type="NCBI Taxonomy" id="56"/>
    <lineage>
        <taxon>Bacteria</taxon>
        <taxon>Pseudomonadati</taxon>
        <taxon>Myxococcota</taxon>
        <taxon>Polyangia</taxon>
        <taxon>Polyangiales</taxon>
        <taxon>Polyangiaceae</taxon>
        <taxon>Sorangium</taxon>
    </lineage>
</organism>
<dbReference type="InterPro" id="IPR036640">
    <property type="entry name" value="ABC1_TM_sf"/>
</dbReference>
<sequence length="670" mass="71368">MSARRAGPPPAAPEGARSPMMQRGPFGMGAAPPQKAKRFAPSARRLLGRLAPERARLAVAIACSLLSVGLGLAGPKLLGRATDIIFSGVIGARLPAAATKAEAVAELQRSGQARLAELVGHMDVVPGRGIQLRELADLLLFVMALYAGASLFAWLQGYLLNGVVQRTVRQLRTDAQDKLARLPLAYFDGRPHGELLSRVTNDIDNIAQGLQQTLTQLMNGALTLVGIVVMLVVISPVLAVITLFTVPLSVLTTAAVARRAQAKFVAQWAQVGALNGQIEEAFSGHSLVNVLGRRGDVEARFQATNQELFETSFRAQFMSSTIMPAVNFVGNLTYVAIAVIGGLRVASGAMLLGSVQAFIHYSRQFSQQLGQLASVTNVLQSGVASAERVFELLDEQGQSPEATPPAALPKVTGEVRFEHVTFRYKPDEPLIEDLDLTIMPGQTVAIVGPTGAGKTTLVNLLMRFYELDGGRILIDGVDIARLPRHELRAKLGMVLQDTWLFSGTIRDNIAFGNAAATEADIQEAARAAHVDRFVRALPAGYETVIDEESGNLSAGEKQLITIARAFLASPAILILDEATSSVDTRTEVLVQRAMAALRAQRTSFVIAHRLSTIRDADMILVMNAGRIVERGTHAELLAAGGAYHALYQTQLTGNGGSGATLEGQSAAPPP</sequence>
<dbReference type="PROSITE" id="PS00211">
    <property type="entry name" value="ABC_TRANSPORTER_1"/>
    <property type="match status" value="1"/>
</dbReference>
<keyword evidence="2" id="KW-0813">Transport</keyword>
<dbReference type="InterPro" id="IPR011527">
    <property type="entry name" value="ABC1_TM_dom"/>
</dbReference>
<dbReference type="RefSeq" id="WP_129578595.1">
    <property type="nucleotide sequence ID" value="NZ_CP012672.1"/>
</dbReference>
<dbReference type="Pfam" id="PF00005">
    <property type="entry name" value="ABC_tran"/>
    <property type="match status" value="1"/>
</dbReference>
<dbReference type="AlphaFoldDB" id="A0A4P2QZ65"/>
<evidence type="ECO:0000313" key="13">
    <source>
        <dbReference type="Proteomes" id="UP000295497"/>
    </source>
</evidence>
<comment type="subcellular location">
    <subcellularLocation>
        <location evidence="1">Cell membrane</location>
        <topology evidence="1">Multi-pass membrane protein</topology>
    </subcellularLocation>
</comment>
<dbReference type="CDD" id="cd03254">
    <property type="entry name" value="ABCC_Glucan_exporter_like"/>
    <property type="match status" value="1"/>
</dbReference>
<dbReference type="PANTHER" id="PTHR43394:SF1">
    <property type="entry name" value="ATP-BINDING CASSETTE SUB-FAMILY B MEMBER 10, MITOCHONDRIAL"/>
    <property type="match status" value="1"/>
</dbReference>
<evidence type="ECO:0000256" key="4">
    <source>
        <dbReference type="ARBA" id="ARBA00022741"/>
    </source>
</evidence>
<evidence type="ECO:0000256" key="8">
    <source>
        <dbReference type="SAM" id="MobiDB-lite"/>
    </source>
</evidence>
<feature type="transmembrane region" description="Helical" evidence="9">
    <location>
        <begin position="221"/>
        <end position="244"/>
    </location>
</feature>
<reference evidence="12 13" key="1">
    <citation type="submission" date="2015-09" db="EMBL/GenBank/DDBJ databases">
        <title>Sorangium comparison.</title>
        <authorList>
            <person name="Zaburannyi N."/>
            <person name="Bunk B."/>
            <person name="Overmann J."/>
            <person name="Mueller R."/>
        </authorList>
    </citation>
    <scope>NUCLEOTIDE SEQUENCE [LARGE SCALE GENOMIC DNA]</scope>
    <source>
        <strain evidence="12 13">So ce836</strain>
    </source>
</reference>
<dbReference type="InterPro" id="IPR027417">
    <property type="entry name" value="P-loop_NTPase"/>
</dbReference>
<dbReference type="GO" id="GO:0015421">
    <property type="term" value="F:ABC-type oligopeptide transporter activity"/>
    <property type="evidence" value="ECO:0007669"/>
    <property type="project" value="TreeGrafter"/>
</dbReference>
<dbReference type="Gene3D" id="3.40.50.300">
    <property type="entry name" value="P-loop containing nucleotide triphosphate hydrolases"/>
    <property type="match status" value="1"/>
</dbReference>
<dbReference type="EMBL" id="CP012672">
    <property type="protein sequence ID" value="AUX35606.1"/>
    <property type="molecule type" value="Genomic_DNA"/>
</dbReference>
<keyword evidence="4" id="KW-0547">Nucleotide-binding</keyword>
<name>A0A4P2QZ65_SORCE</name>
<dbReference type="InterPro" id="IPR003593">
    <property type="entry name" value="AAA+_ATPase"/>
</dbReference>
<dbReference type="PANTHER" id="PTHR43394">
    <property type="entry name" value="ATP-DEPENDENT PERMEASE MDL1, MITOCHONDRIAL"/>
    <property type="match status" value="1"/>
</dbReference>
<dbReference type="CDD" id="cd18547">
    <property type="entry name" value="ABC_6TM_Tm288_like"/>
    <property type="match status" value="1"/>
</dbReference>
<feature type="domain" description="ABC transporter" evidence="10">
    <location>
        <begin position="415"/>
        <end position="649"/>
    </location>
</feature>
<evidence type="ECO:0000256" key="9">
    <source>
        <dbReference type="SAM" id="Phobius"/>
    </source>
</evidence>
<dbReference type="GO" id="GO:0005524">
    <property type="term" value="F:ATP binding"/>
    <property type="evidence" value="ECO:0007669"/>
    <property type="project" value="UniProtKB-KW"/>
</dbReference>
<evidence type="ECO:0000259" key="10">
    <source>
        <dbReference type="PROSITE" id="PS50893"/>
    </source>
</evidence>
<feature type="transmembrane region" description="Helical" evidence="9">
    <location>
        <begin position="332"/>
        <end position="359"/>
    </location>
</feature>
<gene>
    <name evidence="12" type="ORF">SOCE836_078010</name>
</gene>
<accession>A0A4P2QZ65</accession>
<evidence type="ECO:0000313" key="12">
    <source>
        <dbReference type="EMBL" id="AUX35606.1"/>
    </source>
</evidence>
<evidence type="ECO:0000259" key="11">
    <source>
        <dbReference type="PROSITE" id="PS50929"/>
    </source>
</evidence>
<dbReference type="InterPro" id="IPR003439">
    <property type="entry name" value="ABC_transporter-like_ATP-bd"/>
</dbReference>
<dbReference type="PROSITE" id="PS50893">
    <property type="entry name" value="ABC_TRANSPORTER_2"/>
    <property type="match status" value="1"/>
</dbReference>